<dbReference type="GO" id="GO:0005886">
    <property type="term" value="C:plasma membrane"/>
    <property type="evidence" value="ECO:0007669"/>
    <property type="project" value="UniProtKB-SubCell"/>
</dbReference>
<dbReference type="OrthoDB" id="9794512at2"/>
<name>A0A239LWY5_EKHLU</name>
<feature type="transmembrane region" description="Helical" evidence="6">
    <location>
        <begin position="162"/>
        <end position="179"/>
    </location>
</feature>
<dbReference type="AlphaFoldDB" id="A0A239LWY5"/>
<sequence length="240" mass="26743">MSKVWIITKRELSAFFDSLIAYVMIILFLGLSGSFTWLFGTNIFMLGQANLDVFYDVAYWSLFFFIPAITMRMIAEENKSGTIELLITKAISDNQIVIGKFLACLILVGIALMCTIPYYFTIRQLGNVDDGAVLGGYLAMIFLSASYIGIGLFASSLTQNQIVAFLLALFIGIFFHMLFDVIGSGSTGFIGEVFSYLSIRTHVDSLSRGVIDSRDIIYFLSLILIGLLGTQIMLSKRNWK</sequence>
<organism evidence="7 8">
    <name type="scientific">Ekhidna lutea</name>
    <dbReference type="NCBI Taxonomy" id="447679"/>
    <lineage>
        <taxon>Bacteria</taxon>
        <taxon>Pseudomonadati</taxon>
        <taxon>Bacteroidota</taxon>
        <taxon>Cytophagia</taxon>
        <taxon>Cytophagales</taxon>
        <taxon>Reichenbachiellaceae</taxon>
        <taxon>Ekhidna</taxon>
    </lineage>
</organism>
<feature type="transmembrane region" description="Helical" evidence="6">
    <location>
        <begin position="57"/>
        <end position="75"/>
    </location>
</feature>
<comment type="subcellular location">
    <subcellularLocation>
        <location evidence="1">Cell membrane</location>
        <topology evidence="1">Multi-pass membrane protein</topology>
    </subcellularLocation>
</comment>
<evidence type="ECO:0000256" key="6">
    <source>
        <dbReference type="SAM" id="Phobius"/>
    </source>
</evidence>
<evidence type="ECO:0000256" key="5">
    <source>
        <dbReference type="ARBA" id="ARBA00023136"/>
    </source>
</evidence>
<dbReference type="PANTHER" id="PTHR30294:SF29">
    <property type="entry name" value="MULTIDRUG ABC TRANSPORTER PERMEASE YBHS-RELATED"/>
    <property type="match status" value="1"/>
</dbReference>
<dbReference type="InterPro" id="IPR051449">
    <property type="entry name" value="ABC-2_transporter_component"/>
</dbReference>
<dbReference type="GO" id="GO:0140359">
    <property type="term" value="F:ABC-type transporter activity"/>
    <property type="evidence" value="ECO:0007669"/>
    <property type="project" value="InterPro"/>
</dbReference>
<evidence type="ECO:0000256" key="2">
    <source>
        <dbReference type="ARBA" id="ARBA00022475"/>
    </source>
</evidence>
<keyword evidence="2" id="KW-1003">Cell membrane</keyword>
<protein>
    <submittedName>
        <fullName evidence="7">ABC-2 type transport system permease protein</fullName>
    </submittedName>
</protein>
<keyword evidence="8" id="KW-1185">Reference proteome</keyword>
<dbReference type="EMBL" id="FZPD01000006">
    <property type="protein sequence ID" value="SNT34971.1"/>
    <property type="molecule type" value="Genomic_DNA"/>
</dbReference>
<feature type="transmembrane region" description="Helical" evidence="6">
    <location>
        <begin position="132"/>
        <end position="155"/>
    </location>
</feature>
<dbReference type="RefSeq" id="WP_089358129.1">
    <property type="nucleotide sequence ID" value="NZ_FZPD01000006.1"/>
</dbReference>
<dbReference type="Proteomes" id="UP000198393">
    <property type="component" value="Unassembled WGS sequence"/>
</dbReference>
<dbReference type="PANTHER" id="PTHR30294">
    <property type="entry name" value="MEMBRANE COMPONENT OF ABC TRANSPORTER YHHJ-RELATED"/>
    <property type="match status" value="1"/>
</dbReference>
<keyword evidence="3 6" id="KW-0812">Transmembrane</keyword>
<gene>
    <name evidence="7" type="ORF">SAMN05421640_3456</name>
</gene>
<keyword evidence="4 6" id="KW-1133">Transmembrane helix</keyword>
<dbReference type="Pfam" id="PF12679">
    <property type="entry name" value="ABC2_membrane_2"/>
    <property type="match status" value="1"/>
</dbReference>
<evidence type="ECO:0000256" key="3">
    <source>
        <dbReference type="ARBA" id="ARBA00022692"/>
    </source>
</evidence>
<accession>A0A239LWY5</accession>
<keyword evidence="5 6" id="KW-0472">Membrane</keyword>
<feature type="transmembrane region" description="Helical" evidence="6">
    <location>
        <begin position="216"/>
        <end position="234"/>
    </location>
</feature>
<reference evidence="7 8" key="1">
    <citation type="submission" date="2017-06" db="EMBL/GenBank/DDBJ databases">
        <authorList>
            <person name="Kim H.J."/>
            <person name="Triplett B.A."/>
        </authorList>
    </citation>
    <scope>NUCLEOTIDE SEQUENCE [LARGE SCALE GENOMIC DNA]</scope>
    <source>
        <strain evidence="7 8">DSM 19307</strain>
    </source>
</reference>
<feature type="transmembrane region" description="Helical" evidence="6">
    <location>
        <begin position="12"/>
        <end position="37"/>
    </location>
</feature>
<evidence type="ECO:0000313" key="8">
    <source>
        <dbReference type="Proteomes" id="UP000198393"/>
    </source>
</evidence>
<evidence type="ECO:0000313" key="7">
    <source>
        <dbReference type="EMBL" id="SNT34971.1"/>
    </source>
</evidence>
<evidence type="ECO:0000256" key="4">
    <source>
        <dbReference type="ARBA" id="ARBA00022989"/>
    </source>
</evidence>
<feature type="transmembrane region" description="Helical" evidence="6">
    <location>
        <begin position="96"/>
        <end position="120"/>
    </location>
</feature>
<evidence type="ECO:0000256" key="1">
    <source>
        <dbReference type="ARBA" id="ARBA00004651"/>
    </source>
</evidence>
<proteinExistence type="predicted"/>